<dbReference type="STRING" id="630515.SAMN04489812_2930"/>
<dbReference type="Proteomes" id="UP000199103">
    <property type="component" value="Chromosome I"/>
</dbReference>
<dbReference type="PANTHER" id="PTHR43133">
    <property type="entry name" value="RNA POLYMERASE ECF-TYPE SIGMA FACTO"/>
    <property type="match status" value="1"/>
</dbReference>
<dbReference type="SUPFAM" id="SSF88946">
    <property type="entry name" value="Sigma2 domain of RNA polymerase sigma factors"/>
    <property type="match status" value="1"/>
</dbReference>
<dbReference type="Pfam" id="PF12680">
    <property type="entry name" value="SnoaL_2"/>
    <property type="match status" value="1"/>
</dbReference>
<evidence type="ECO:0000256" key="2">
    <source>
        <dbReference type="ARBA" id="ARBA00011344"/>
    </source>
</evidence>
<dbReference type="SUPFAM" id="SSF54427">
    <property type="entry name" value="NTF2-like"/>
    <property type="match status" value="1"/>
</dbReference>
<evidence type="ECO:0000256" key="5">
    <source>
        <dbReference type="ARBA" id="ARBA00023163"/>
    </source>
</evidence>
<keyword evidence="3" id="KW-0805">Transcription regulation</keyword>
<keyword evidence="11" id="KW-1185">Reference proteome</keyword>
<protein>
    <submittedName>
        <fullName evidence="10">RNA polymerase, sigma subunit, ECF family</fullName>
    </submittedName>
</protein>
<keyword evidence="4" id="KW-0731">Sigma factor</keyword>
<dbReference type="NCBIfam" id="TIGR02937">
    <property type="entry name" value="sigma70-ECF"/>
    <property type="match status" value="1"/>
</dbReference>
<feature type="compositionally biased region" description="Pro residues" evidence="6">
    <location>
        <begin position="96"/>
        <end position="110"/>
    </location>
</feature>
<reference evidence="10 11" key="1">
    <citation type="submission" date="2016-10" db="EMBL/GenBank/DDBJ databases">
        <authorList>
            <person name="de Groot N.N."/>
        </authorList>
    </citation>
    <scope>NUCLEOTIDE SEQUENCE [LARGE SCALE GENOMIC DNA]</scope>
    <source>
        <strain evidence="10 11">DSM 21800</strain>
    </source>
</reference>
<dbReference type="EMBL" id="LT629772">
    <property type="protein sequence ID" value="SDS75896.1"/>
    <property type="molecule type" value="Genomic_DNA"/>
</dbReference>
<dbReference type="PANTHER" id="PTHR43133:SF65">
    <property type="entry name" value="ECF RNA POLYMERASE SIGMA FACTOR SIGG"/>
    <property type="match status" value="1"/>
</dbReference>
<dbReference type="GO" id="GO:0016987">
    <property type="term" value="F:sigma factor activity"/>
    <property type="evidence" value="ECO:0007669"/>
    <property type="project" value="UniProtKB-KW"/>
</dbReference>
<evidence type="ECO:0000259" key="7">
    <source>
        <dbReference type="Pfam" id="PF04542"/>
    </source>
</evidence>
<feature type="domain" description="RNA polymerase sigma-70 region 2" evidence="7">
    <location>
        <begin position="30"/>
        <end position="96"/>
    </location>
</feature>
<dbReference type="RefSeq" id="WP_231920351.1">
    <property type="nucleotide sequence ID" value="NZ_LT629772.1"/>
</dbReference>
<dbReference type="Gene3D" id="1.10.1740.10">
    <property type="match status" value="1"/>
</dbReference>
<dbReference type="InterPro" id="IPR036388">
    <property type="entry name" value="WH-like_DNA-bd_sf"/>
</dbReference>
<evidence type="ECO:0000259" key="8">
    <source>
        <dbReference type="Pfam" id="PF08281"/>
    </source>
</evidence>
<dbReference type="InterPro" id="IPR039425">
    <property type="entry name" value="RNA_pol_sigma-70-like"/>
</dbReference>
<organism evidence="10 11">
    <name type="scientific">Microlunatus soli</name>
    <dbReference type="NCBI Taxonomy" id="630515"/>
    <lineage>
        <taxon>Bacteria</taxon>
        <taxon>Bacillati</taxon>
        <taxon>Actinomycetota</taxon>
        <taxon>Actinomycetes</taxon>
        <taxon>Propionibacteriales</taxon>
        <taxon>Propionibacteriaceae</taxon>
        <taxon>Microlunatus</taxon>
    </lineage>
</organism>
<dbReference type="NCBIfam" id="TIGR02960">
    <property type="entry name" value="SigX5"/>
    <property type="match status" value="1"/>
</dbReference>
<dbReference type="InterPro" id="IPR032710">
    <property type="entry name" value="NTF2-like_dom_sf"/>
</dbReference>
<dbReference type="InterPro" id="IPR014305">
    <property type="entry name" value="RNA_pol_sigma-G_actinobac"/>
</dbReference>
<dbReference type="Pfam" id="PF08281">
    <property type="entry name" value="Sigma70_r4_2"/>
    <property type="match status" value="1"/>
</dbReference>
<dbReference type="InterPro" id="IPR013249">
    <property type="entry name" value="RNA_pol_sigma70_r4_t2"/>
</dbReference>
<comment type="subunit">
    <text evidence="2">Interacts transiently with the RNA polymerase catalytic core formed by RpoA, RpoB, RpoC and RpoZ (2 alpha, 1 beta, 1 beta' and 1 omega subunit) to form the RNA polymerase holoenzyme that can initiate transcription.</text>
</comment>
<keyword evidence="5" id="KW-0804">Transcription</keyword>
<evidence type="ECO:0000256" key="6">
    <source>
        <dbReference type="SAM" id="MobiDB-lite"/>
    </source>
</evidence>
<evidence type="ECO:0000259" key="9">
    <source>
        <dbReference type="Pfam" id="PF12680"/>
    </source>
</evidence>
<evidence type="ECO:0000256" key="1">
    <source>
        <dbReference type="ARBA" id="ARBA00010641"/>
    </source>
</evidence>
<dbReference type="GO" id="GO:0006352">
    <property type="term" value="P:DNA-templated transcription initiation"/>
    <property type="evidence" value="ECO:0007669"/>
    <property type="project" value="InterPro"/>
</dbReference>
<proteinExistence type="inferred from homology"/>
<feature type="region of interest" description="Disordered" evidence="6">
    <location>
        <begin position="90"/>
        <end position="112"/>
    </location>
</feature>
<comment type="similarity">
    <text evidence="1">Belongs to the sigma-70 factor family. ECF subfamily.</text>
</comment>
<dbReference type="Pfam" id="PF04542">
    <property type="entry name" value="Sigma70_r2"/>
    <property type="match status" value="1"/>
</dbReference>
<evidence type="ECO:0000313" key="10">
    <source>
        <dbReference type="EMBL" id="SDS75896.1"/>
    </source>
</evidence>
<evidence type="ECO:0000313" key="11">
    <source>
        <dbReference type="Proteomes" id="UP000199103"/>
    </source>
</evidence>
<dbReference type="InterPro" id="IPR007627">
    <property type="entry name" value="RNA_pol_sigma70_r2"/>
</dbReference>
<dbReference type="InterPro" id="IPR013325">
    <property type="entry name" value="RNA_pol_sigma_r2"/>
</dbReference>
<feature type="domain" description="SnoaL-like" evidence="9">
    <location>
        <begin position="211"/>
        <end position="316"/>
    </location>
</feature>
<dbReference type="InterPro" id="IPR037401">
    <property type="entry name" value="SnoaL-like"/>
</dbReference>
<dbReference type="InterPro" id="IPR014284">
    <property type="entry name" value="RNA_pol_sigma-70_dom"/>
</dbReference>
<dbReference type="GO" id="GO:0003677">
    <property type="term" value="F:DNA binding"/>
    <property type="evidence" value="ECO:0007669"/>
    <property type="project" value="InterPro"/>
</dbReference>
<dbReference type="InterPro" id="IPR013324">
    <property type="entry name" value="RNA_pol_sigma_r3/r4-like"/>
</dbReference>
<sequence length="341" mass="36998">MSSVCHDGMVSRLLQRARGGEASAFAELTEPYRRELHVHCYRMLGSVDDADDALQETMIAAWHGIAGYAERASVRTWLYTIATRRCLNAIRDQGRRPPPAPQPPFDPPEPSAMDSVRWLQPYPGGAAEPAASVESAETITVALVAALQHLPPRQTAALLLADVLGFSPAEIAAMLEETSTTVKGLLQRARARMPLTAERNARAGADDQLLAERFATAFARDDIGTLVELLTEQSWLSMPPAPHRYRGRDAVVGFLRASARHRAGRHFRLLPVIANGHPAFASYLSGETFAELPATPSTLQRATGVIVPDLACGRVAGITHFLDPRMHEQFGLPAGLPITGH</sequence>
<dbReference type="SUPFAM" id="SSF88659">
    <property type="entry name" value="Sigma3 and sigma4 domains of RNA polymerase sigma factors"/>
    <property type="match status" value="1"/>
</dbReference>
<dbReference type="AlphaFoldDB" id="A0A1H1UUY2"/>
<evidence type="ECO:0000256" key="4">
    <source>
        <dbReference type="ARBA" id="ARBA00023082"/>
    </source>
</evidence>
<feature type="domain" description="RNA polymerase sigma factor 70 region 4 type 2" evidence="8">
    <location>
        <begin position="142"/>
        <end position="193"/>
    </location>
</feature>
<gene>
    <name evidence="10" type="ORF">SAMN04489812_2930</name>
</gene>
<name>A0A1H1UUY2_9ACTN</name>
<accession>A0A1H1UUY2</accession>
<dbReference type="Gene3D" id="1.10.10.10">
    <property type="entry name" value="Winged helix-like DNA-binding domain superfamily/Winged helix DNA-binding domain"/>
    <property type="match status" value="1"/>
</dbReference>
<evidence type="ECO:0000256" key="3">
    <source>
        <dbReference type="ARBA" id="ARBA00023015"/>
    </source>
</evidence>
<dbReference type="NCBIfam" id="NF006089">
    <property type="entry name" value="PRK08241.1"/>
    <property type="match status" value="1"/>
</dbReference>
<dbReference type="Gene3D" id="3.10.450.50">
    <property type="match status" value="1"/>
</dbReference>